<name>A0A545SS07_9GAMM</name>
<accession>A0A545SS07</accession>
<dbReference type="EMBL" id="VHSG01000033">
    <property type="protein sequence ID" value="TQV67760.1"/>
    <property type="molecule type" value="Genomic_DNA"/>
</dbReference>
<dbReference type="RefSeq" id="WP_142929657.1">
    <property type="nucleotide sequence ID" value="NZ_ML660109.1"/>
</dbReference>
<dbReference type="OrthoDB" id="5405204at2"/>
<dbReference type="Proteomes" id="UP000319732">
    <property type="component" value="Unassembled WGS sequence"/>
</dbReference>
<comment type="caution">
    <text evidence="1">The sequence shown here is derived from an EMBL/GenBank/DDBJ whole genome shotgun (WGS) entry which is preliminary data.</text>
</comment>
<protein>
    <submittedName>
        <fullName evidence="1">Uncharacterized protein</fullName>
    </submittedName>
</protein>
<reference evidence="1 2" key="1">
    <citation type="submission" date="2019-06" db="EMBL/GenBank/DDBJ databases">
        <title>Whole genome sequence for Cellvibrionaceae sp. R142.</title>
        <authorList>
            <person name="Wang G."/>
        </authorList>
    </citation>
    <scope>NUCLEOTIDE SEQUENCE [LARGE SCALE GENOMIC DNA]</scope>
    <source>
        <strain evidence="1 2">R142</strain>
    </source>
</reference>
<proteinExistence type="predicted"/>
<sequence length="509" mass="56917">MKLSAVAAAGSRRRCLWLLVLVCWLHGCVSTPEVAFRDPALRECAGVYQTLSRQVELAGVRDAAFHRLAGFPYLRSSRFLGSFAPQLDTADYRQVEQWLQHLNQLAVEGLLLESLQLPRQSLSQAGLPASAGELDDRLRSCGALLVADLSRRPAPVAAVVARARPADRYQVWKRWLGLYPLSALPFRRGVVNEHRHIQSLEQAHYRSAGASRQQPFNRYAPAPGGPVSEAVTRLRRAARDSLGIPRLSPADRQRLLAAWAPAWQVEARDDNDRIGELFWGADGGIGLNPDRPKVYTFVTFGRYHGEVTVQLNYSVWFSGREPNGRFDLLAGRLDGLIWRVHLLPSGQVLAADSIHNCGCWYQLYPAPAYRAEVANRLYREPMFIGASGHIDFTRPLTLTLQANTHLLLAVENHRRVHESARVLQAMPYNELRALPLPEGGRRSLFAENGLVPASRRAERWLFWPMGVASPGAMRIIGTHATAFIGRRHFDDPDLLNLLLPENNIGSDRQ</sequence>
<evidence type="ECO:0000313" key="1">
    <source>
        <dbReference type="EMBL" id="TQV67760.1"/>
    </source>
</evidence>
<gene>
    <name evidence="1" type="ORF">FKG94_24835</name>
</gene>
<dbReference type="AlphaFoldDB" id="A0A545SS07"/>
<organism evidence="1 2">
    <name type="scientific">Exilibacterium tricleocarpae</name>
    <dbReference type="NCBI Taxonomy" id="2591008"/>
    <lineage>
        <taxon>Bacteria</taxon>
        <taxon>Pseudomonadati</taxon>
        <taxon>Pseudomonadota</taxon>
        <taxon>Gammaproteobacteria</taxon>
        <taxon>Cellvibrionales</taxon>
        <taxon>Cellvibrionaceae</taxon>
        <taxon>Exilibacterium</taxon>
    </lineage>
</organism>
<evidence type="ECO:0000313" key="2">
    <source>
        <dbReference type="Proteomes" id="UP000319732"/>
    </source>
</evidence>
<keyword evidence="2" id="KW-1185">Reference proteome</keyword>